<evidence type="ECO:0000313" key="3">
    <source>
        <dbReference type="Proteomes" id="UP000319801"/>
    </source>
</evidence>
<dbReference type="AlphaFoldDB" id="A0A556UFI7"/>
<evidence type="ECO:0000313" key="2">
    <source>
        <dbReference type="EMBL" id="TSO77741.1"/>
    </source>
</evidence>
<keyword evidence="3" id="KW-1185">Reference proteome</keyword>
<dbReference type="OrthoDB" id="2116030at2759"/>
<gene>
    <name evidence="2" type="ORF">Baya_9708</name>
</gene>
<dbReference type="Proteomes" id="UP000319801">
    <property type="component" value="Unassembled WGS sequence"/>
</dbReference>
<dbReference type="EMBL" id="VCAZ01000070">
    <property type="protein sequence ID" value="TSO77741.1"/>
    <property type="molecule type" value="Genomic_DNA"/>
</dbReference>
<comment type="caution">
    <text evidence="2">The sequence shown here is derived from an EMBL/GenBank/DDBJ whole genome shotgun (WGS) entry which is preliminary data.</text>
</comment>
<feature type="compositionally biased region" description="Pro residues" evidence="1">
    <location>
        <begin position="57"/>
        <end position="73"/>
    </location>
</feature>
<organism evidence="2 3">
    <name type="scientific">Bagarius yarrelli</name>
    <name type="common">Goonch</name>
    <name type="synonym">Bagrus yarrelli</name>
    <dbReference type="NCBI Taxonomy" id="175774"/>
    <lineage>
        <taxon>Eukaryota</taxon>
        <taxon>Metazoa</taxon>
        <taxon>Chordata</taxon>
        <taxon>Craniata</taxon>
        <taxon>Vertebrata</taxon>
        <taxon>Euteleostomi</taxon>
        <taxon>Actinopterygii</taxon>
        <taxon>Neopterygii</taxon>
        <taxon>Teleostei</taxon>
        <taxon>Ostariophysi</taxon>
        <taxon>Siluriformes</taxon>
        <taxon>Sisoridae</taxon>
        <taxon>Sisorinae</taxon>
        <taxon>Bagarius</taxon>
    </lineage>
</organism>
<sequence length="130" mass="13885">MGSKVSTGKMAAASRVVQMCDPMHLLLNVQIGSPCQPNLHDALKMLLGNTQSTPAPVAAPTPVQPTTPPPKPAGPVSRLPGTPDNINAVKELPQRYRRRPLALEEMDYMPVQLLGQLSVFAVPTSLELKG</sequence>
<protein>
    <submittedName>
        <fullName evidence="2">Uncharacterized protein</fullName>
    </submittedName>
</protein>
<feature type="region of interest" description="Disordered" evidence="1">
    <location>
        <begin position="51"/>
        <end position="86"/>
    </location>
</feature>
<evidence type="ECO:0000256" key="1">
    <source>
        <dbReference type="SAM" id="MobiDB-lite"/>
    </source>
</evidence>
<name>A0A556UFI7_BAGYA</name>
<reference evidence="2 3" key="1">
    <citation type="journal article" date="2019" name="Genome Biol. Evol.">
        <title>Whole-Genome Sequencing of the Giant Devil Catfish, Bagarius yarrelli.</title>
        <authorList>
            <person name="Jiang W."/>
            <person name="Lv Y."/>
            <person name="Cheng L."/>
            <person name="Yang K."/>
            <person name="Chao B."/>
            <person name="Wang X."/>
            <person name="Li Y."/>
            <person name="Pan X."/>
            <person name="You X."/>
            <person name="Zhang Y."/>
            <person name="Yang J."/>
            <person name="Li J."/>
            <person name="Zhang X."/>
            <person name="Liu S."/>
            <person name="Sun C."/>
            <person name="Yang J."/>
            <person name="Shi Q."/>
        </authorList>
    </citation>
    <scope>NUCLEOTIDE SEQUENCE [LARGE SCALE GENOMIC DNA]</scope>
    <source>
        <strain evidence="2">JWS20170419001</strain>
        <tissue evidence="2">Muscle</tissue>
    </source>
</reference>
<proteinExistence type="predicted"/>
<accession>A0A556UFI7</accession>